<evidence type="ECO:0000313" key="2">
    <source>
        <dbReference type="Proteomes" id="UP000003803"/>
    </source>
</evidence>
<sequence length="124" mass="14164">MTRRYRRRERTGNEKAQDKNVLCFFVQADIALLPLSHTMENSLFFAVSVKQLLDTLGTDIPSFKVDDVRCTVTENACWFVLLQDDMAAININFQRILFVYVERAPKLDGKDNSAELVDLSDDAS</sequence>
<name>B0P8D2_9FIRM</name>
<dbReference type="EMBL" id="ABGD02000007">
    <property type="protein sequence ID" value="EDS12178.1"/>
    <property type="molecule type" value="Genomic_DNA"/>
</dbReference>
<proteinExistence type="predicted"/>
<comment type="caution">
    <text evidence="1">The sequence shown here is derived from an EMBL/GenBank/DDBJ whole genome shotgun (WGS) entry which is preliminary data.</text>
</comment>
<reference evidence="1" key="1">
    <citation type="submission" date="2007-11" db="EMBL/GenBank/DDBJ databases">
        <authorList>
            <person name="Fulton L."/>
            <person name="Clifton S."/>
            <person name="Fulton B."/>
            <person name="Xu J."/>
            <person name="Minx P."/>
            <person name="Pepin K.H."/>
            <person name="Johnson M."/>
            <person name="Thiruvilangam P."/>
            <person name="Bhonagiri V."/>
            <person name="Nash W.E."/>
            <person name="Mardis E.R."/>
            <person name="Wilson R.K."/>
        </authorList>
    </citation>
    <scope>NUCLEOTIDE SEQUENCE [LARGE SCALE GENOMIC DNA]</scope>
    <source>
        <strain evidence="1">DSM 17241</strain>
    </source>
</reference>
<keyword evidence="2" id="KW-1185">Reference proteome</keyword>
<organism evidence="1 2">
    <name type="scientific">Anaerotruncus colihominis DSM 17241</name>
    <dbReference type="NCBI Taxonomy" id="445972"/>
    <lineage>
        <taxon>Bacteria</taxon>
        <taxon>Bacillati</taxon>
        <taxon>Bacillota</taxon>
        <taxon>Clostridia</taxon>
        <taxon>Eubacteriales</taxon>
        <taxon>Oscillospiraceae</taxon>
        <taxon>Anaerotruncus</taxon>
    </lineage>
</organism>
<accession>B0P8D2</accession>
<evidence type="ECO:0000313" key="1">
    <source>
        <dbReference type="EMBL" id="EDS12178.1"/>
    </source>
</evidence>
<gene>
    <name evidence="1" type="ORF">ANACOL_01021</name>
</gene>
<dbReference type="Proteomes" id="UP000003803">
    <property type="component" value="Unassembled WGS sequence"/>
</dbReference>
<dbReference type="HOGENOM" id="CLU_1999112_0_0_9"/>
<reference evidence="1" key="2">
    <citation type="submission" date="2013-09" db="EMBL/GenBank/DDBJ databases">
        <title>Draft genome sequence of Anaerotruncus colihominis(DSM 17241).</title>
        <authorList>
            <person name="Sudarsanam P."/>
            <person name="Ley R."/>
            <person name="Guruge J."/>
            <person name="Turnbaugh P.J."/>
            <person name="Mahowald M."/>
            <person name="Liep D."/>
            <person name="Gordon J."/>
        </authorList>
    </citation>
    <scope>NUCLEOTIDE SEQUENCE</scope>
    <source>
        <strain evidence="1">DSM 17241</strain>
    </source>
</reference>
<dbReference type="AlphaFoldDB" id="B0P8D2"/>
<protein>
    <submittedName>
        <fullName evidence="1">Uncharacterized protein</fullName>
    </submittedName>
</protein>